<dbReference type="GO" id="GO:0046872">
    <property type="term" value="F:metal ion binding"/>
    <property type="evidence" value="ECO:0007669"/>
    <property type="project" value="UniProtKB-KW"/>
</dbReference>
<dbReference type="GO" id="GO:0016787">
    <property type="term" value="F:hydrolase activity"/>
    <property type="evidence" value="ECO:0007669"/>
    <property type="project" value="UniProtKB-KW"/>
</dbReference>
<dbReference type="EMBL" id="MU863634">
    <property type="protein sequence ID" value="KAK4101562.1"/>
    <property type="molecule type" value="Genomic_DNA"/>
</dbReference>
<protein>
    <submittedName>
        <fullName evidence="7">P-loop containing nucleoside triphosphate hydrolase protein</fullName>
    </submittedName>
</protein>
<feature type="domain" description="EngB-type G" evidence="6">
    <location>
        <begin position="152"/>
        <end position="378"/>
    </location>
</feature>
<evidence type="ECO:0000256" key="5">
    <source>
        <dbReference type="SAM" id="MobiDB-lite"/>
    </source>
</evidence>
<evidence type="ECO:0000259" key="6">
    <source>
        <dbReference type="PROSITE" id="PS51706"/>
    </source>
</evidence>
<organism evidence="7 8">
    <name type="scientific">Parathielavia hyrcaniae</name>
    <dbReference type="NCBI Taxonomy" id="113614"/>
    <lineage>
        <taxon>Eukaryota</taxon>
        <taxon>Fungi</taxon>
        <taxon>Dikarya</taxon>
        <taxon>Ascomycota</taxon>
        <taxon>Pezizomycotina</taxon>
        <taxon>Sordariomycetes</taxon>
        <taxon>Sordariomycetidae</taxon>
        <taxon>Sordariales</taxon>
        <taxon>Chaetomiaceae</taxon>
        <taxon>Parathielavia</taxon>
    </lineage>
</organism>
<evidence type="ECO:0000313" key="7">
    <source>
        <dbReference type="EMBL" id="KAK4101562.1"/>
    </source>
</evidence>
<keyword evidence="4" id="KW-0342">GTP-binding</keyword>
<dbReference type="Pfam" id="PF01926">
    <property type="entry name" value="MMR_HSR1"/>
    <property type="match status" value="1"/>
</dbReference>
<proteinExistence type="predicted"/>
<keyword evidence="2" id="KW-0547">Nucleotide-binding</keyword>
<evidence type="ECO:0000256" key="2">
    <source>
        <dbReference type="ARBA" id="ARBA00022741"/>
    </source>
</evidence>
<keyword evidence="7" id="KW-0378">Hydrolase</keyword>
<dbReference type="Proteomes" id="UP001305647">
    <property type="component" value="Unassembled WGS sequence"/>
</dbReference>
<evidence type="ECO:0000313" key="8">
    <source>
        <dbReference type="Proteomes" id="UP001305647"/>
    </source>
</evidence>
<dbReference type="SUPFAM" id="SSF52540">
    <property type="entry name" value="P-loop containing nucleoside triphosphate hydrolases"/>
    <property type="match status" value="1"/>
</dbReference>
<feature type="compositionally biased region" description="Pro residues" evidence="5">
    <location>
        <begin position="87"/>
        <end position="106"/>
    </location>
</feature>
<dbReference type="GO" id="GO:0005739">
    <property type="term" value="C:mitochondrion"/>
    <property type="evidence" value="ECO:0007669"/>
    <property type="project" value="TreeGrafter"/>
</dbReference>
<keyword evidence="3" id="KW-0460">Magnesium</keyword>
<reference evidence="7" key="1">
    <citation type="journal article" date="2023" name="Mol. Phylogenet. Evol.">
        <title>Genome-scale phylogeny and comparative genomics of the fungal order Sordariales.</title>
        <authorList>
            <person name="Hensen N."/>
            <person name="Bonometti L."/>
            <person name="Westerberg I."/>
            <person name="Brannstrom I.O."/>
            <person name="Guillou S."/>
            <person name="Cros-Aarteil S."/>
            <person name="Calhoun S."/>
            <person name="Haridas S."/>
            <person name="Kuo A."/>
            <person name="Mondo S."/>
            <person name="Pangilinan J."/>
            <person name="Riley R."/>
            <person name="LaButti K."/>
            <person name="Andreopoulos B."/>
            <person name="Lipzen A."/>
            <person name="Chen C."/>
            <person name="Yan M."/>
            <person name="Daum C."/>
            <person name="Ng V."/>
            <person name="Clum A."/>
            <person name="Steindorff A."/>
            <person name="Ohm R.A."/>
            <person name="Martin F."/>
            <person name="Silar P."/>
            <person name="Natvig D.O."/>
            <person name="Lalanne C."/>
            <person name="Gautier V."/>
            <person name="Ament-Velasquez S.L."/>
            <person name="Kruys A."/>
            <person name="Hutchinson M.I."/>
            <person name="Powell A.J."/>
            <person name="Barry K."/>
            <person name="Miller A.N."/>
            <person name="Grigoriev I.V."/>
            <person name="Debuchy R."/>
            <person name="Gladieux P."/>
            <person name="Hiltunen Thoren M."/>
            <person name="Johannesson H."/>
        </authorList>
    </citation>
    <scope>NUCLEOTIDE SEQUENCE</scope>
    <source>
        <strain evidence="7">CBS 757.83</strain>
    </source>
</reference>
<dbReference type="PROSITE" id="PS51706">
    <property type="entry name" value="G_ENGB"/>
    <property type="match status" value="1"/>
</dbReference>
<reference evidence="7" key="2">
    <citation type="submission" date="2023-05" db="EMBL/GenBank/DDBJ databases">
        <authorList>
            <consortium name="Lawrence Berkeley National Laboratory"/>
            <person name="Steindorff A."/>
            <person name="Hensen N."/>
            <person name="Bonometti L."/>
            <person name="Westerberg I."/>
            <person name="Brannstrom I.O."/>
            <person name="Guillou S."/>
            <person name="Cros-Aarteil S."/>
            <person name="Calhoun S."/>
            <person name="Haridas S."/>
            <person name="Kuo A."/>
            <person name="Mondo S."/>
            <person name="Pangilinan J."/>
            <person name="Riley R."/>
            <person name="Labutti K."/>
            <person name="Andreopoulos B."/>
            <person name="Lipzen A."/>
            <person name="Chen C."/>
            <person name="Yanf M."/>
            <person name="Daum C."/>
            <person name="Ng V."/>
            <person name="Clum A."/>
            <person name="Ohm R."/>
            <person name="Martin F."/>
            <person name="Silar P."/>
            <person name="Natvig D."/>
            <person name="Lalanne C."/>
            <person name="Gautier V."/>
            <person name="Ament-Velasquez S.L."/>
            <person name="Kruys A."/>
            <person name="Hutchinson M.I."/>
            <person name="Powell A.J."/>
            <person name="Barry K."/>
            <person name="Miller A.N."/>
            <person name="Grigoriev I.V."/>
            <person name="Debuchy R."/>
            <person name="Gladieux P."/>
            <person name="Thoren M.H."/>
            <person name="Johannesson H."/>
        </authorList>
    </citation>
    <scope>NUCLEOTIDE SEQUENCE</scope>
    <source>
        <strain evidence="7">CBS 757.83</strain>
    </source>
</reference>
<dbReference type="InterPro" id="IPR052279">
    <property type="entry name" value="EngB_GTPase"/>
</dbReference>
<dbReference type="AlphaFoldDB" id="A0AAN6T2E9"/>
<dbReference type="Gene3D" id="3.40.50.300">
    <property type="entry name" value="P-loop containing nucleotide triphosphate hydrolases"/>
    <property type="match status" value="1"/>
</dbReference>
<feature type="compositionally biased region" description="Low complexity" evidence="5">
    <location>
        <begin position="38"/>
        <end position="86"/>
    </location>
</feature>
<accession>A0AAN6T2E9</accession>
<keyword evidence="8" id="KW-1185">Reference proteome</keyword>
<gene>
    <name evidence="7" type="ORF">N658DRAFT_495990</name>
</gene>
<feature type="region of interest" description="Disordered" evidence="5">
    <location>
        <begin position="30"/>
        <end position="119"/>
    </location>
</feature>
<comment type="caution">
    <text evidence="7">The sequence shown here is derived from an EMBL/GenBank/DDBJ whole genome shotgun (WGS) entry which is preliminary data.</text>
</comment>
<dbReference type="InterPro" id="IPR030393">
    <property type="entry name" value="G_ENGB_dom"/>
</dbReference>
<sequence length="454" mass="49221">MVTPKRILPSTISSLLTRCPPCRHLSTTAAELARQHASTKTTSRSASSRITSKKSTSTKITPKTASYNSNITPKTASSNSKTTTKPKPGPDQPPPPALSYLPPPSNDPHQRALPAPRPLDDTLSRATAIFTAKPAAFLYCSSRFLEIPPNTHTPEVCLLGRSNTGKSTLINALAGAASHRAGHLHPRQARALGLAITSRIAGSTRSLNAYGFGVPGREQRLAALQRAKEVKDGLERELGGIGTRSKRRALSGRKEAPPMHRLIMVDMPGYGLGSEADWGKEIKKYLGRREMLRGAVVLVDAVAGVKDADRMVLEILRDAEVKTAVVLTKVDKLARDAQAGKAQSRVDEVCLSVWEELRRIERGSLTWLEESEKGWQHEIWATSAGDPDAYGEGVGVVGARWAICRMAGLVEDSRVLKPSQPAQPIQKIVSFDDIQRMVASAERKAKKSPGKVFF</sequence>
<evidence type="ECO:0000256" key="1">
    <source>
        <dbReference type="ARBA" id="ARBA00022723"/>
    </source>
</evidence>
<dbReference type="InterPro" id="IPR006073">
    <property type="entry name" value="GTP-bd"/>
</dbReference>
<keyword evidence="1" id="KW-0479">Metal-binding</keyword>
<dbReference type="PANTHER" id="PTHR46498:SF1">
    <property type="entry name" value="GTP-BINDING PROTEIN 8"/>
    <property type="match status" value="1"/>
</dbReference>
<name>A0AAN6T2E9_9PEZI</name>
<dbReference type="PANTHER" id="PTHR46498">
    <property type="entry name" value="GTP-BINDING PROTEIN 8"/>
    <property type="match status" value="1"/>
</dbReference>
<evidence type="ECO:0000256" key="3">
    <source>
        <dbReference type="ARBA" id="ARBA00022842"/>
    </source>
</evidence>
<evidence type="ECO:0000256" key="4">
    <source>
        <dbReference type="ARBA" id="ARBA00023134"/>
    </source>
</evidence>
<dbReference type="GO" id="GO:0005525">
    <property type="term" value="F:GTP binding"/>
    <property type="evidence" value="ECO:0007669"/>
    <property type="project" value="UniProtKB-KW"/>
</dbReference>
<dbReference type="InterPro" id="IPR027417">
    <property type="entry name" value="P-loop_NTPase"/>
</dbReference>